<organism evidence="4 5">
    <name type="scientific">Lacipirellula limnantheis</name>
    <dbReference type="NCBI Taxonomy" id="2528024"/>
    <lineage>
        <taxon>Bacteria</taxon>
        <taxon>Pseudomonadati</taxon>
        <taxon>Planctomycetota</taxon>
        <taxon>Planctomycetia</taxon>
        <taxon>Pirellulales</taxon>
        <taxon>Lacipirellulaceae</taxon>
        <taxon>Lacipirellula</taxon>
    </lineage>
</organism>
<dbReference type="AlphaFoldDB" id="A0A517U276"/>
<dbReference type="EMBL" id="CP036339">
    <property type="protein sequence ID" value="QDT74713.1"/>
    <property type="molecule type" value="Genomic_DNA"/>
</dbReference>
<dbReference type="InterPro" id="IPR013320">
    <property type="entry name" value="ConA-like_dom_sf"/>
</dbReference>
<dbReference type="Pfam" id="PF13385">
    <property type="entry name" value="Laminin_G_3"/>
    <property type="match status" value="1"/>
</dbReference>
<evidence type="ECO:0000256" key="2">
    <source>
        <dbReference type="ARBA" id="ARBA00022737"/>
    </source>
</evidence>
<keyword evidence="2" id="KW-0677">Repeat</keyword>
<dbReference type="KEGG" id="llh:I41_39120"/>
<dbReference type="Gene3D" id="2.120.10.80">
    <property type="entry name" value="Kelch-type beta propeller"/>
    <property type="match status" value="1"/>
</dbReference>
<sequence length="550" mass="59471" precursor="true">MLTLRLLLIFASLVASAAAIRADEELGPVARWPLATDALDSSANHIDAINHGVEFKADGTDAADRAATFSGRGARLEVTDVSKLQFGDKDFSVALWVNANSGTGGDPGDLVAMYDEQSRTGFNLSLRTSTGVTNSTANVRQLQFGIDNGSEPKWTDEGRPGSAILAFALTVHDGNLYAGVGDNAPGAVGRVYRFDGAGKWIDCGAPDQSNAVMSLCAHDGQLYAASGRYRFAGSSLTESDNARLGGGVFRYDGGTKWTEVGRLPGVEAVGGMVTYNGKLYASSLYKPAGFFRYESPGVWTALPVPDGKRVVSLAVFDDHLWAGSYDEGRVFRYNGDQWEDLGLLDENTQTYSFAVYQGRLCVGTWPSGRVYRWNEGRWEDLGRLGEELEVMGMLVHNGKLYGGSLPLGAVYRHDGNGAWTKTAQLDVTPDVRYRRAWTMAQFDGRLFCSTLPSGRIHALEAGPCVTYDHELPAGWQHVAAVKRGNILQLHVNGGRVAESRPFAPAKFNLDNATMLQIGAGPGGYFRGDLRDVRLYPRALSDKEITDLASP</sequence>
<dbReference type="PANTHER" id="PTHR24412:SF489">
    <property type="entry name" value="RING FINGER DOMAIN AND KELCH REPEAT-CONTAINING PROTEIN DDB_G0271372"/>
    <property type="match status" value="1"/>
</dbReference>
<dbReference type="InterPro" id="IPR015915">
    <property type="entry name" value="Kelch-typ_b-propeller"/>
</dbReference>
<dbReference type="SUPFAM" id="SSF50965">
    <property type="entry name" value="Galactose oxidase, central domain"/>
    <property type="match status" value="1"/>
</dbReference>
<feature type="chain" id="PRO_5022130959" description="LamG-like jellyroll fold domain-containing protein" evidence="3">
    <location>
        <begin position="18"/>
        <end position="550"/>
    </location>
</feature>
<gene>
    <name evidence="4" type="ORF">I41_39120</name>
</gene>
<protein>
    <recommendedName>
        <fullName evidence="6">LamG-like jellyroll fold domain-containing protein</fullName>
    </recommendedName>
</protein>
<feature type="signal peptide" evidence="3">
    <location>
        <begin position="1"/>
        <end position="17"/>
    </location>
</feature>
<dbReference type="RefSeq" id="WP_145434451.1">
    <property type="nucleotide sequence ID" value="NZ_CP036339.1"/>
</dbReference>
<proteinExistence type="predicted"/>
<dbReference type="SUPFAM" id="SSF63829">
    <property type="entry name" value="Calcium-dependent phosphotriesterase"/>
    <property type="match status" value="1"/>
</dbReference>
<evidence type="ECO:0000313" key="5">
    <source>
        <dbReference type="Proteomes" id="UP000317909"/>
    </source>
</evidence>
<dbReference type="Proteomes" id="UP000317909">
    <property type="component" value="Chromosome"/>
</dbReference>
<name>A0A517U276_9BACT</name>
<dbReference type="SUPFAM" id="SSF49899">
    <property type="entry name" value="Concanavalin A-like lectins/glucanases"/>
    <property type="match status" value="2"/>
</dbReference>
<dbReference type="InterPro" id="IPR011043">
    <property type="entry name" value="Gal_Oxase/kelch_b-propeller"/>
</dbReference>
<evidence type="ECO:0000256" key="1">
    <source>
        <dbReference type="ARBA" id="ARBA00022441"/>
    </source>
</evidence>
<keyword evidence="3" id="KW-0732">Signal</keyword>
<dbReference type="PANTHER" id="PTHR24412">
    <property type="entry name" value="KELCH PROTEIN"/>
    <property type="match status" value="1"/>
</dbReference>
<evidence type="ECO:0000256" key="3">
    <source>
        <dbReference type="SAM" id="SignalP"/>
    </source>
</evidence>
<accession>A0A517U276</accession>
<keyword evidence="1" id="KW-0880">Kelch repeat</keyword>
<evidence type="ECO:0000313" key="4">
    <source>
        <dbReference type="EMBL" id="QDT74713.1"/>
    </source>
</evidence>
<dbReference type="OrthoDB" id="2806980at2"/>
<evidence type="ECO:0008006" key="6">
    <source>
        <dbReference type="Google" id="ProtNLM"/>
    </source>
</evidence>
<reference evidence="4 5" key="1">
    <citation type="submission" date="2019-02" db="EMBL/GenBank/DDBJ databases">
        <title>Deep-cultivation of Planctomycetes and their phenomic and genomic characterization uncovers novel biology.</title>
        <authorList>
            <person name="Wiegand S."/>
            <person name="Jogler M."/>
            <person name="Boedeker C."/>
            <person name="Pinto D."/>
            <person name="Vollmers J."/>
            <person name="Rivas-Marin E."/>
            <person name="Kohn T."/>
            <person name="Peeters S.H."/>
            <person name="Heuer A."/>
            <person name="Rast P."/>
            <person name="Oberbeckmann S."/>
            <person name="Bunk B."/>
            <person name="Jeske O."/>
            <person name="Meyerdierks A."/>
            <person name="Storesund J.E."/>
            <person name="Kallscheuer N."/>
            <person name="Luecker S."/>
            <person name="Lage O.M."/>
            <person name="Pohl T."/>
            <person name="Merkel B.J."/>
            <person name="Hornburger P."/>
            <person name="Mueller R.-W."/>
            <person name="Bruemmer F."/>
            <person name="Labrenz M."/>
            <person name="Spormann A.M."/>
            <person name="Op den Camp H."/>
            <person name="Overmann J."/>
            <person name="Amann R."/>
            <person name="Jetten M.S.M."/>
            <person name="Mascher T."/>
            <person name="Medema M.H."/>
            <person name="Devos D.P."/>
            <person name="Kaster A.-K."/>
            <person name="Ovreas L."/>
            <person name="Rohde M."/>
            <person name="Galperin M.Y."/>
            <person name="Jogler C."/>
        </authorList>
    </citation>
    <scope>NUCLEOTIDE SEQUENCE [LARGE SCALE GENOMIC DNA]</scope>
    <source>
        <strain evidence="4 5">I41</strain>
    </source>
</reference>
<keyword evidence="5" id="KW-1185">Reference proteome</keyword>
<dbReference type="Gene3D" id="2.60.120.200">
    <property type="match status" value="1"/>
</dbReference>